<proteinExistence type="predicted"/>
<evidence type="ECO:0000256" key="1">
    <source>
        <dbReference type="SAM" id="MobiDB-lite"/>
    </source>
</evidence>
<dbReference type="Proteomes" id="UP001390339">
    <property type="component" value="Unassembled WGS sequence"/>
</dbReference>
<dbReference type="EMBL" id="JAPCWZ010000007">
    <property type="protein sequence ID" value="KAK8856391.1"/>
    <property type="molecule type" value="Genomic_DNA"/>
</dbReference>
<evidence type="ECO:0000313" key="3">
    <source>
        <dbReference type="Proteomes" id="UP001390339"/>
    </source>
</evidence>
<evidence type="ECO:0000313" key="2">
    <source>
        <dbReference type="EMBL" id="KAK8856391.1"/>
    </source>
</evidence>
<comment type="caution">
    <text evidence="2">The sequence shown here is derived from an EMBL/GenBank/DDBJ whole genome shotgun (WGS) entry which is preliminary data.</text>
</comment>
<sequence length="453" mass="51925">MSAEEFREKVENGEVLVDSHDLVLRIAFVYADVGIWDGNGVFDVVDQLHARGWSFGQGALKFNRTLDIFYLTQIAAGIYRSSDQLDGDLPSPDDFDTFYAQHYQLLNRDAWKQYYSPGLLAQATSARFSRPPDLQDLPDSSDPLGNPRQKGVGHFNKLPRWAHNVARTRRRQPTVPAAAMTQIALSTLQDTISRLREDHPGVQPYSETQASFWLKYMKMDSPNQLPSGRLLWKPNDFGIHVAEGSWDTWAWKAHYSRERWEKSTGAPFFEPDLDGTLQSEVYWCGWPNGGVDLQAWWRGWEPEVGSEEEVAFLAAVAAEETKGIHMCNLDYTMRSHMLLAVLHFAWETETTSMGTEQRAEDLERRMLEAGRVDKSKAKQWIQQALLVMKPYVHKGHDWPTARGDVSELLRHIFLEILNENGQLFARWKLSPSSKEFNFELDPSDKSNIMTRKT</sequence>
<gene>
    <name evidence="2" type="ORF">PGQ11_012303</name>
</gene>
<keyword evidence="3" id="KW-1185">Reference proteome</keyword>
<protein>
    <submittedName>
        <fullName evidence="2">Uncharacterized protein</fullName>
    </submittedName>
</protein>
<organism evidence="2 3">
    <name type="scientific">Apiospora arundinis</name>
    <dbReference type="NCBI Taxonomy" id="335852"/>
    <lineage>
        <taxon>Eukaryota</taxon>
        <taxon>Fungi</taxon>
        <taxon>Dikarya</taxon>
        <taxon>Ascomycota</taxon>
        <taxon>Pezizomycotina</taxon>
        <taxon>Sordariomycetes</taxon>
        <taxon>Xylariomycetidae</taxon>
        <taxon>Amphisphaeriales</taxon>
        <taxon>Apiosporaceae</taxon>
        <taxon>Apiospora</taxon>
    </lineage>
</organism>
<feature type="compositionally biased region" description="Low complexity" evidence="1">
    <location>
        <begin position="130"/>
        <end position="144"/>
    </location>
</feature>
<name>A0ABR2I238_9PEZI</name>
<feature type="region of interest" description="Disordered" evidence="1">
    <location>
        <begin position="130"/>
        <end position="153"/>
    </location>
</feature>
<reference evidence="2 3" key="1">
    <citation type="journal article" date="2024" name="IMA Fungus">
        <title>Apiospora arundinis, a panoply of carbohydrate-active enzymes and secondary metabolites.</title>
        <authorList>
            <person name="Sorensen T."/>
            <person name="Petersen C."/>
            <person name="Muurmann A.T."/>
            <person name="Christiansen J.V."/>
            <person name="Brundto M.L."/>
            <person name="Overgaard C.K."/>
            <person name="Boysen A.T."/>
            <person name="Wollenberg R.D."/>
            <person name="Larsen T.O."/>
            <person name="Sorensen J.L."/>
            <person name="Nielsen K.L."/>
            <person name="Sondergaard T.E."/>
        </authorList>
    </citation>
    <scope>NUCLEOTIDE SEQUENCE [LARGE SCALE GENOMIC DNA]</scope>
    <source>
        <strain evidence="2 3">AAU 773</strain>
    </source>
</reference>
<accession>A0ABR2I238</accession>